<proteinExistence type="predicted"/>
<protein>
    <submittedName>
        <fullName evidence="2">Uncharacterized protein</fullName>
    </submittedName>
</protein>
<reference evidence="2" key="1">
    <citation type="journal article" date="2020" name="bioRxiv">
        <title>Chromosome-level reference genome of the European wasp spider Argiope bruennichi: a resource for studies on range expansion and evolutionary adaptation.</title>
        <authorList>
            <person name="Sheffer M.M."/>
            <person name="Hoppe A."/>
            <person name="Krehenwinkel H."/>
            <person name="Uhl G."/>
            <person name="Kuss A.W."/>
            <person name="Jensen L."/>
            <person name="Jensen C."/>
            <person name="Gillespie R.G."/>
            <person name="Hoff K.J."/>
            <person name="Prost S."/>
        </authorList>
    </citation>
    <scope>NUCLEOTIDE SEQUENCE</scope>
</reference>
<organism evidence="2 3">
    <name type="scientific">Argiope bruennichi</name>
    <name type="common">Wasp spider</name>
    <name type="synonym">Aranea bruennichi</name>
    <dbReference type="NCBI Taxonomy" id="94029"/>
    <lineage>
        <taxon>Eukaryota</taxon>
        <taxon>Metazoa</taxon>
        <taxon>Ecdysozoa</taxon>
        <taxon>Arthropoda</taxon>
        <taxon>Chelicerata</taxon>
        <taxon>Arachnida</taxon>
        <taxon>Araneae</taxon>
        <taxon>Araneomorphae</taxon>
        <taxon>Entelegynae</taxon>
        <taxon>Araneoidea</taxon>
        <taxon>Araneidae</taxon>
        <taxon>Argiope</taxon>
    </lineage>
</organism>
<evidence type="ECO:0000313" key="2">
    <source>
        <dbReference type="EMBL" id="KAF8783507.1"/>
    </source>
</evidence>
<keyword evidence="1" id="KW-0812">Transmembrane</keyword>
<gene>
    <name evidence="2" type="ORF">HNY73_013661</name>
</gene>
<feature type="transmembrane region" description="Helical" evidence="1">
    <location>
        <begin position="84"/>
        <end position="105"/>
    </location>
</feature>
<keyword evidence="1" id="KW-0472">Membrane</keyword>
<sequence>MMRDSSTLFGERTTSEKQALLISKLTKLGDFPVQTALHKTLNFSRGVISEPDLIDLSDGDLVTEFSDQQGCYKVFDNYSKIVNASYIGTIVGSIITQFIAIASAIKMALRYRAIRVIDSVLPIDTE</sequence>
<reference evidence="2" key="2">
    <citation type="submission" date="2020-06" db="EMBL/GenBank/DDBJ databases">
        <authorList>
            <person name="Sheffer M."/>
        </authorList>
    </citation>
    <scope>NUCLEOTIDE SEQUENCE</scope>
</reference>
<dbReference type="AlphaFoldDB" id="A0A8T0F0Z0"/>
<keyword evidence="3" id="KW-1185">Reference proteome</keyword>
<evidence type="ECO:0000256" key="1">
    <source>
        <dbReference type="SAM" id="Phobius"/>
    </source>
</evidence>
<dbReference type="EMBL" id="JABXBU010001863">
    <property type="protein sequence ID" value="KAF8783507.1"/>
    <property type="molecule type" value="Genomic_DNA"/>
</dbReference>
<keyword evidence="1" id="KW-1133">Transmembrane helix</keyword>
<evidence type="ECO:0000313" key="3">
    <source>
        <dbReference type="Proteomes" id="UP000807504"/>
    </source>
</evidence>
<name>A0A8T0F0Z0_ARGBR</name>
<dbReference type="Proteomes" id="UP000807504">
    <property type="component" value="Unassembled WGS sequence"/>
</dbReference>
<accession>A0A8T0F0Z0</accession>
<comment type="caution">
    <text evidence="2">The sequence shown here is derived from an EMBL/GenBank/DDBJ whole genome shotgun (WGS) entry which is preliminary data.</text>
</comment>